<accession>A0A1W6JKT6</accession>
<evidence type="ECO:0000313" key="2">
    <source>
        <dbReference type="Proteomes" id="UP000223361"/>
    </source>
</evidence>
<gene>
    <name evidence="1" type="ORF">AM4_171</name>
</gene>
<sequence>MEYIQYIKWSDEAVTKYKYSNHSKEELVEMLKQDIHDRGILSTWLEDENGKELAYFDKHTKIIKEGENMKKVIYALFDDGNQSVKNALEPLGY</sequence>
<organism evidence="1 2">
    <name type="scientific">Lactococcus phage AM4</name>
    <dbReference type="NCBI Taxonomy" id="1965472"/>
    <lineage>
        <taxon>Viruses</taxon>
        <taxon>Duplodnaviria</taxon>
        <taxon>Heunggongvirae</taxon>
        <taxon>Uroviricota</taxon>
        <taxon>Caudoviricetes</taxon>
        <taxon>Audreyjarvisvirus</taxon>
        <taxon>Audreyjarvisvirus AM4</taxon>
    </lineage>
</organism>
<protein>
    <submittedName>
        <fullName evidence="1">Uncharacterized protein</fullName>
    </submittedName>
</protein>
<keyword evidence="2" id="KW-1185">Reference proteome</keyword>
<reference evidence="1 2" key="1">
    <citation type="journal article" date="2017" name="Viruses">
        <title>Phage Biodiversity in Artisanal Cheese Wheys Reflects the Complexity of the Fermentation Process.</title>
        <authorList>
            <person name="Mahony J."/>
            <person name="Moscarelli A."/>
            <person name="Kelleher P."/>
            <person name="Lugli G.A."/>
            <person name="Ventura M."/>
            <person name="Settanni L."/>
            <person name="van Sinderen D."/>
        </authorList>
    </citation>
    <scope>NUCLEOTIDE SEQUENCE [LARGE SCALE GENOMIC DNA]</scope>
</reference>
<proteinExistence type="predicted"/>
<evidence type="ECO:0000313" key="1">
    <source>
        <dbReference type="EMBL" id="ARM66829.1"/>
    </source>
</evidence>
<name>A0A1W6JKT6_9CAUD</name>
<dbReference type="Proteomes" id="UP000223361">
    <property type="component" value="Segment"/>
</dbReference>
<dbReference type="EMBL" id="KY554771">
    <property type="protein sequence ID" value="ARM66829.1"/>
    <property type="molecule type" value="Genomic_DNA"/>
</dbReference>